<evidence type="ECO:0000256" key="1">
    <source>
        <dbReference type="ARBA" id="ARBA00006484"/>
    </source>
</evidence>
<dbReference type="EMBL" id="JBAFUR010000004">
    <property type="protein sequence ID" value="MFG1253778.1"/>
    <property type="molecule type" value="Genomic_DNA"/>
</dbReference>
<organism evidence="3 4">
    <name type="scientific">Xanthobacter aminoxidans</name>
    <dbReference type="NCBI Taxonomy" id="186280"/>
    <lineage>
        <taxon>Bacteria</taxon>
        <taxon>Pseudomonadati</taxon>
        <taxon>Pseudomonadota</taxon>
        <taxon>Alphaproteobacteria</taxon>
        <taxon>Hyphomicrobiales</taxon>
        <taxon>Xanthobacteraceae</taxon>
        <taxon>Xanthobacter</taxon>
    </lineage>
</organism>
<dbReference type="PRINTS" id="PR00081">
    <property type="entry name" value="GDHRDH"/>
</dbReference>
<dbReference type="RefSeq" id="WP_245279309.1">
    <property type="nucleotide sequence ID" value="NZ_JBAFUR010000004.1"/>
</dbReference>
<protein>
    <submittedName>
        <fullName evidence="3">SDR family oxidoreductase</fullName>
    </submittedName>
</protein>
<dbReference type="Gene3D" id="3.40.50.720">
    <property type="entry name" value="NAD(P)-binding Rossmann-like Domain"/>
    <property type="match status" value="1"/>
</dbReference>
<name>A0ABW6ZIX3_9HYPH</name>
<reference evidence="3 4" key="1">
    <citation type="submission" date="2024-02" db="EMBL/GenBank/DDBJ databases">
        <title>Expansion and revision of Xanthobacter and proposal of Roseixanthobacter gen. nov.</title>
        <authorList>
            <person name="Soltysiak M.P.M."/>
            <person name="Jalihal A."/>
            <person name="Ory A."/>
            <person name="Chrisophersen C."/>
            <person name="Lee A.D."/>
            <person name="Boulton J."/>
            <person name="Springer M."/>
        </authorList>
    </citation>
    <scope>NUCLEOTIDE SEQUENCE [LARGE SCALE GENOMIC DNA]</scope>
    <source>
        <strain evidence="3 4">CB5</strain>
    </source>
</reference>
<keyword evidence="2" id="KW-0560">Oxidoreductase</keyword>
<accession>A0ABW6ZIX3</accession>
<dbReference type="PANTHER" id="PTHR48107:SF7">
    <property type="entry name" value="RE15974P"/>
    <property type="match status" value="1"/>
</dbReference>
<keyword evidence="4" id="KW-1185">Reference proteome</keyword>
<proteinExistence type="inferred from homology"/>
<dbReference type="PANTHER" id="PTHR48107">
    <property type="entry name" value="NADPH-DEPENDENT ALDEHYDE REDUCTASE-LIKE PROTEIN, CHLOROPLASTIC-RELATED"/>
    <property type="match status" value="1"/>
</dbReference>
<evidence type="ECO:0000313" key="4">
    <source>
        <dbReference type="Proteomes" id="UP001604043"/>
    </source>
</evidence>
<dbReference type="Proteomes" id="UP001604043">
    <property type="component" value="Unassembled WGS sequence"/>
</dbReference>
<comment type="caution">
    <text evidence="3">The sequence shown here is derived from an EMBL/GenBank/DDBJ whole genome shotgun (WGS) entry which is preliminary data.</text>
</comment>
<evidence type="ECO:0000256" key="2">
    <source>
        <dbReference type="ARBA" id="ARBA00023002"/>
    </source>
</evidence>
<comment type="similarity">
    <text evidence="1">Belongs to the short-chain dehydrogenases/reductases (SDR) family.</text>
</comment>
<evidence type="ECO:0000313" key="3">
    <source>
        <dbReference type="EMBL" id="MFG1253778.1"/>
    </source>
</evidence>
<dbReference type="SUPFAM" id="SSF51735">
    <property type="entry name" value="NAD(P)-binding Rossmann-fold domains"/>
    <property type="match status" value="1"/>
</dbReference>
<sequence length="235" mass="24147">MRPLAIVIGGTRGIGLSCVNRLVADGYAVASTYVSAGAPPEQAHVRAYAADVTDEASVAALFAAAKADFGTAPRAVVVNAGVNVPPAPLADFPSADFARLLSVNLTGAFNALREAARHVEDEGAIVALSTSLVRRPLPGAGPYIASKAAVEALVRSLAIELAPRRVRVNAVAPGPVDTDLFRSGKSDEAVKRSAALSLFNRVGHADEIAEVVGFLVSSKASWMDGQIVQPNGGLV</sequence>
<dbReference type="InterPro" id="IPR036291">
    <property type="entry name" value="NAD(P)-bd_dom_sf"/>
</dbReference>
<dbReference type="InterPro" id="IPR002347">
    <property type="entry name" value="SDR_fam"/>
</dbReference>
<dbReference type="Pfam" id="PF13561">
    <property type="entry name" value="adh_short_C2"/>
    <property type="match status" value="1"/>
</dbReference>
<gene>
    <name evidence="3" type="ORF">V5F30_16320</name>
</gene>